<evidence type="ECO:0000256" key="5">
    <source>
        <dbReference type="ARBA" id="ARBA00022989"/>
    </source>
</evidence>
<dbReference type="AlphaFoldDB" id="A0AA42B6P6"/>
<feature type="domain" description="Mce/MlaD" evidence="9">
    <location>
        <begin position="153"/>
        <end position="208"/>
    </location>
</feature>
<dbReference type="PANTHER" id="PTHR30462:SF2">
    <property type="entry name" value="INTERMEMBRANE TRANSPORT PROTEIN PQIB"/>
    <property type="match status" value="1"/>
</dbReference>
<dbReference type="NCBIfam" id="NF008070">
    <property type="entry name" value="PRK10807.1"/>
    <property type="match status" value="1"/>
</dbReference>
<keyword evidence="5 8" id="KW-1133">Transmembrane helix</keyword>
<evidence type="ECO:0000256" key="2">
    <source>
        <dbReference type="ARBA" id="ARBA00022475"/>
    </source>
</evidence>
<evidence type="ECO:0000256" key="6">
    <source>
        <dbReference type="ARBA" id="ARBA00023136"/>
    </source>
</evidence>
<protein>
    <submittedName>
        <fullName evidence="10">Intermembrane transport protein PqiB</fullName>
    </submittedName>
</protein>
<feature type="coiled-coil region" evidence="7">
    <location>
        <begin position="432"/>
        <end position="488"/>
    </location>
</feature>
<evidence type="ECO:0000256" key="7">
    <source>
        <dbReference type="SAM" id="Coils"/>
    </source>
</evidence>
<keyword evidence="7" id="KW-0175">Coiled coil</keyword>
<reference evidence="10 11" key="1">
    <citation type="journal article" date="2013" name="Antonie Van Leeuwenhoek">
        <title>Echinimonas agarilytica gen. nov., sp. nov., a new gammaproteobacterium isolated from the sea urchin Strongylocentrotus intermedius.</title>
        <authorList>
            <person name="Nedashkovskaya O.I."/>
            <person name="Stenkova A.M."/>
            <person name="Zhukova N.V."/>
            <person name="Van Trappen S."/>
            <person name="Lee J.S."/>
            <person name="Kim S.B."/>
        </authorList>
    </citation>
    <scope>NUCLEOTIDE SEQUENCE [LARGE SCALE GENOMIC DNA]</scope>
    <source>
        <strain evidence="10 11">KMM 6351</strain>
    </source>
</reference>
<keyword evidence="6 8" id="KW-0472">Membrane</keyword>
<dbReference type="RefSeq" id="WP_251260395.1">
    <property type="nucleotide sequence ID" value="NZ_JAMQGP010000002.1"/>
</dbReference>
<dbReference type="InterPro" id="IPR003399">
    <property type="entry name" value="Mce/MlaD"/>
</dbReference>
<name>A0AA42B6P6_9GAMM</name>
<keyword evidence="2" id="KW-1003">Cell membrane</keyword>
<evidence type="ECO:0000256" key="1">
    <source>
        <dbReference type="ARBA" id="ARBA00004533"/>
    </source>
</evidence>
<dbReference type="PANTHER" id="PTHR30462">
    <property type="entry name" value="INTERMEMBRANE TRANSPORT PROTEIN PQIB-RELATED"/>
    <property type="match status" value="1"/>
</dbReference>
<dbReference type="Pfam" id="PF02470">
    <property type="entry name" value="MlaD"/>
    <property type="match status" value="3"/>
</dbReference>
<organism evidence="10 11">
    <name type="scientific">Echinimonas agarilytica</name>
    <dbReference type="NCBI Taxonomy" id="1215918"/>
    <lineage>
        <taxon>Bacteria</taxon>
        <taxon>Pseudomonadati</taxon>
        <taxon>Pseudomonadota</taxon>
        <taxon>Gammaproteobacteria</taxon>
        <taxon>Alteromonadales</taxon>
        <taxon>Echinimonadaceae</taxon>
        <taxon>Echinimonas</taxon>
    </lineage>
</organism>
<evidence type="ECO:0000313" key="11">
    <source>
        <dbReference type="Proteomes" id="UP001165393"/>
    </source>
</evidence>
<keyword evidence="3" id="KW-0997">Cell inner membrane</keyword>
<comment type="caution">
    <text evidence="10">The sequence shown here is derived from an EMBL/GenBank/DDBJ whole genome shotgun (WGS) entry which is preliminary data.</text>
</comment>
<evidence type="ECO:0000256" key="3">
    <source>
        <dbReference type="ARBA" id="ARBA00022519"/>
    </source>
</evidence>
<dbReference type="EMBL" id="JAMQGP010000002">
    <property type="protein sequence ID" value="MCM2679027.1"/>
    <property type="molecule type" value="Genomic_DNA"/>
</dbReference>
<keyword evidence="11" id="KW-1185">Reference proteome</keyword>
<evidence type="ECO:0000259" key="9">
    <source>
        <dbReference type="Pfam" id="PF02470"/>
    </source>
</evidence>
<comment type="subcellular location">
    <subcellularLocation>
        <location evidence="1">Cell inner membrane</location>
    </subcellularLocation>
</comment>
<evidence type="ECO:0000256" key="8">
    <source>
        <dbReference type="SAM" id="Phobius"/>
    </source>
</evidence>
<dbReference type="InterPro" id="IPR051800">
    <property type="entry name" value="PqiA-PqiB_transport"/>
</dbReference>
<sequence length="543" mass="60610">MKKMRISSVWFVPVVAVLIGLWMFYKHVSELGPLVTITTVNADGLVAGKTTIKSRSVDIGMIESIELSSDYSHTIVKARLNKQVKGMLVQDSKFWVVKPRIGRGGVSGLSTLLSGAYIELRPGQSKTRITDYVLMEEPPLGEAGRQGISLHLFSGANKSLERGAPVHFKGFTIGQVEQASYDKEKQQVHYKIFIEAPFNELVSTNTAFWITSAFEVKMNAKGITFQLDSLESFINGGITFGLPDGSVPQGLAEDNANYELFANETIALEGSYRRFTPFVLFFEESIGGLVKDAPVEFRGVRVGTVVEVPYLRYFDQDVFNPKGLIPVLIHIEYDRWNKFKSDLEGDAWKSHIQEQVSKDMRATLMTGNILTGARYIDISNSPDVERDPYVIGLEQHVEEPIMHTRKGDLERVGNKINSLLDKVNALPLEPVLNNLNTTLKSANSAVKRLDSAVEKLDRLIEADSDANNADLREVLQQLKQTLASYDQGSPLYQDLRQSNQSLDQVMWELKPLLDTLNNKPDSLVFGADMSDPNTDDVNKESEQ</sequence>
<dbReference type="Proteomes" id="UP001165393">
    <property type="component" value="Unassembled WGS sequence"/>
</dbReference>
<keyword evidence="4 8" id="KW-0812">Transmembrane</keyword>
<evidence type="ECO:0000256" key="4">
    <source>
        <dbReference type="ARBA" id="ARBA00022692"/>
    </source>
</evidence>
<feature type="domain" description="Mce/MlaD" evidence="9">
    <location>
        <begin position="281"/>
        <end position="379"/>
    </location>
</feature>
<proteinExistence type="predicted"/>
<gene>
    <name evidence="10" type="primary">pqiB</name>
    <name evidence="10" type="ORF">NAF29_04960</name>
</gene>
<dbReference type="GO" id="GO:0005886">
    <property type="term" value="C:plasma membrane"/>
    <property type="evidence" value="ECO:0007669"/>
    <property type="project" value="UniProtKB-SubCell"/>
</dbReference>
<feature type="transmembrane region" description="Helical" evidence="8">
    <location>
        <begin position="7"/>
        <end position="25"/>
    </location>
</feature>
<evidence type="ECO:0000313" key="10">
    <source>
        <dbReference type="EMBL" id="MCM2679027.1"/>
    </source>
</evidence>
<feature type="domain" description="Mce/MlaD" evidence="9">
    <location>
        <begin position="34"/>
        <end position="123"/>
    </location>
</feature>
<accession>A0AA42B6P6</accession>